<comment type="caution">
    <text evidence="4">The sequence shown here is derived from an EMBL/GenBank/DDBJ whole genome shotgun (WGS) entry which is preliminary data.</text>
</comment>
<accession>A0A327QAU0</accession>
<dbReference type="Gene3D" id="1.10.357.10">
    <property type="entry name" value="Tetracycline Repressor, domain 2"/>
    <property type="match status" value="1"/>
</dbReference>
<name>A0A327QAU0_9BACT</name>
<evidence type="ECO:0000256" key="1">
    <source>
        <dbReference type="ARBA" id="ARBA00023125"/>
    </source>
</evidence>
<evidence type="ECO:0000313" key="5">
    <source>
        <dbReference type="Proteomes" id="UP000249547"/>
    </source>
</evidence>
<feature type="DNA-binding region" description="H-T-H motif" evidence="2">
    <location>
        <begin position="30"/>
        <end position="49"/>
    </location>
</feature>
<dbReference type="PANTHER" id="PTHR30328">
    <property type="entry name" value="TRANSCRIPTIONAL REPRESSOR"/>
    <property type="match status" value="1"/>
</dbReference>
<evidence type="ECO:0000256" key="2">
    <source>
        <dbReference type="PROSITE-ProRule" id="PRU00335"/>
    </source>
</evidence>
<dbReference type="PROSITE" id="PS50977">
    <property type="entry name" value="HTH_TETR_2"/>
    <property type="match status" value="1"/>
</dbReference>
<dbReference type="Pfam" id="PF00440">
    <property type="entry name" value="TetR_N"/>
    <property type="match status" value="1"/>
</dbReference>
<dbReference type="InterPro" id="IPR009057">
    <property type="entry name" value="Homeodomain-like_sf"/>
</dbReference>
<dbReference type="InterPro" id="IPR050109">
    <property type="entry name" value="HTH-type_TetR-like_transc_reg"/>
</dbReference>
<proteinExistence type="predicted"/>
<keyword evidence="5" id="KW-1185">Reference proteome</keyword>
<dbReference type="SUPFAM" id="SSF46689">
    <property type="entry name" value="Homeodomain-like"/>
    <property type="match status" value="1"/>
</dbReference>
<gene>
    <name evidence="4" type="ORF">LX64_03766</name>
</gene>
<evidence type="ECO:0000259" key="3">
    <source>
        <dbReference type="PROSITE" id="PS50977"/>
    </source>
</evidence>
<sequence length="206" mass="23703">MHTENKDEMRDRIIEAALKRFTHFSASKTTMNEIAEDLHCSKASLYYYFPDKNAVHIAVLAKIGESYLQTLEKEANNSEVSAGESLMNTIKIRNNFMTRFCRLEIFKLMRQASFEAMNNEVKAAKKREWDLMTRIIERGIESGEFVAVADPQELAGILFHALMGMRLAFMDHPQQFTEELSDAQLADLEMKQELLLSIFVKGLKKN</sequence>
<reference evidence="4 5" key="1">
    <citation type="submission" date="2018-06" db="EMBL/GenBank/DDBJ databases">
        <title>Genomic Encyclopedia of Archaeal and Bacterial Type Strains, Phase II (KMG-II): from individual species to whole genera.</title>
        <authorList>
            <person name="Goeker M."/>
        </authorList>
    </citation>
    <scope>NUCLEOTIDE SEQUENCE [LARGE SCALE GENOMIC DNA]</scope>
    <source>
        <strain evidence="4 5">DSM 23857</strain>
    </source>
</reference>
<keyword evidence="1 2" id="KW-0238">DNA-binding</keyword>
<dbReference type="InterPro" id="IPR036271">
    <property type="entry name" value="Tet_transcr_reg_TetR-rel_C_sf"/>
</dbReference>
<evidence type="ECO:0000313" key="4">
    <source>
        <dbReference type="EMBL" id="RAJ01550.1"/>
    </source>
</evidence>
<organism evidence="4 5">
    <name type="scientific">Chitinophaga skermanii</name>
    <dbReference type="NCBI Taxonomy" id="331697"/>
    <lineage>
        <taxon>Bacteria</taxon>
        <taxon>Pseudomonadati</taxon>
        <taxon>Bacteroidota</taxon>
        <taxon>Chitinophagia</taxon>
        <taxon>Chitinophagales</taxon>
        <taxon>Chitinophagaceae</taxon>
        <taxon>Chitinophaga</taxon>
    </lineage>
</organism>
<protein>
    <submittedName>
        <fullName evidence="4">TetR family transcriptional regulator</fullName>
    </submittedName>
</protein>
<dbReference type="GO" id="GO:0003677">
    <property type="term" value="F:DNA binding"/>
    <property type="evidence" value="ECO:0007669"/>
    <property type="project" value="UniProtKB-UniRule"/>
</dbReference>
<dbReference type="PANTHER" id="PTHR30328:SF54">
    <property type="entry name" value="HTH-TYPE TRANSCRIPTIONAL REPRESSOR SCO4008"/>
    <property type="match status" value="1"/>
</dbReference>
<dbReference type="SUPFAM" id="SSF48498">
    <property type="entry name" value="Tetracyclin repressor-like, C-terminal domain"/>
    <property type="match status" value="1"/>
</dbReference>
<dbReference type="Proteomes" id="UP000249547">
    <property type="component" value="Unassembled WGS sequence"/>
</dbReference>
<dbReference type="EMBL" id="QLLL01000007">
    <property type="protein sequence ID" value="RAJ01550.1"/>
    <property type="molecule type" value="Genomic_DNA"/>
</dbReference>
<feature type="domain" description="HTH tetR-type" evidence="3">
    <location>
        <begin position="7"/>
        <end position="67"/>
    </location>
</feature>
<dbReference type="AlphaFoldDB" id="A0A327QAU0"/>
<dbReference type="Gene3D" id="1.10.10.60">
    <property type="entry name" value="Homeodomain-like"/>
    <property type="match status" value="1"/>
</dbReference>
<dbReference type="InterPro" id="IPR001647">
    <property type="entry name" value="HTH_TetR"/>
</dbReference>